<reference evidence="4 5" key="1">
    <citation type="submission" date="2019-02" db="EMBL/GenBank/DDBJ databases">
        <title>Deep-cultivation of Planctomycetes and their phenomic and genomic characterization uncovers novel biology.</title>
        <authorList>
            <person name="Wiegand S."/>
            <person name="Jogler M."/>
            <person name="Boedeker C."/>
            <person name="Pinto D."/>
            <person name="Vollmers J."/>
            <person name="Rivas-Marin E."/>
            <person name="Kohn T."/>
            <person name="Peeters S.H."/>
            <person name="Heuer A."/>
            <person name="Rast P."/>
            <person name="Oberbeckmann S."/>
            <person name="Bunk B."/>
            <person name="Jeske O."/>
            <person name="Meyerdierks A."/>
            <person name="Storesund J.E."/>
            <person name="Kallscheuer N."/>
            <person name="Luecker S."/>
            <person name="Lage O.M."/>
            <person name="Pohl T."/>
            <person name="Merkel B.J."/>
            <person name="Hornburger P."/>
            <person name="Mueller R.-W."/>
            <person name="Bruemmer F."/>
            <person name="Labrenz M."/>
            <person name="Spormann A.M."/>
            <person name="Op den Camp H."/>
            <person name="Overmann J."/>
            <person name="Amann R."/>
            <person name="Jetten M.S.M."/>
            <person name="Mascher T."/>
            <person name="Medema M.H."/>
            <person name="Devos D.P."/>
            <person name="Kaster A.-K."/>
            <person name="Ovreas L."/>
            <person name="Rohde M."/>
            <person name="Galperin M.Y."/>
            <person name="Jogler C."/>
        </authorList>
    </citation>
    <scope>NUCLEOTIDE SEQUENCE [LARGE SCALE GENOMIC DNA]</scope>
    <source>
        <strain evidence="4 5">HG15A2</strain>
    </source>
</reference>
<name>A0A517N2L3_9BACT</name>
<dbReference type="EMBL" id="CP036263">
    <property type="protein sequence ID" value="QDT01372.1"/>
    <property type="molecule type" value="Genomic_DNA"/>
</dbReference>
<dbReference type="PANTHER" id="PTHR30093:SF2">
    <property type="entry name" value="TYPE II SECRETION SYSTEM PROTEIN H"/>
    <property type="match status" value="1"/>
</dbReference>
<proteinExistence type="predicted"/>
<dbReference type="Pfam" id="PF07596">
    <property type="entry name" value="SBP_bac_10"/>
    <property type="match status" value="1"/>
</dbReference>
<dbReference type="Pfam" id="PF07963">
    <property type="entry name" value="N_methyl"/>
    <property type="match status" value="1"/>
</dbReference>
<dbReference type="KEGG" id="amob:HG15A2_47140"/>
<protein>
    <recommendedName>
        <fullName evidence="3">DUF1559 domain-containing protein</fullName>
    </recommendedName>
</protein>
<gene>
    <name evidence="4" type="ORF">HG15A2_47140</name>
</gene>
<dbReference type="InterPro" id="IPR045584">
    <property type="entry name" value="Pilin-like"/>
</dbReference>
<dbReference type="PANTHER" id="PTHR30093">
    <property type="entry name" value="GENERAL SECRETION PATHWAY PROTEIN G"/>
    <property type="match status" value="1"/>
</dbReference>
<keyword evidence="2" id="KW-0472">Membrane</keyword>
<feature type="transmembrane region" description="Helical" evidence="2">
    <location>
        <begin position="445"/>
        <end position="468"/>
    </location>
</feature>
<evidence type="ECO:0000256" key="2">
    <source>
        <dbReference type="SAM" id="Phobius"/>
    </source>
</evidence>
<dbReference type="RefSeq" id="WP_145063509.1">
    <property type="nucleotide sequence ID" value="NZ_CP036263.1"/>
</dbReference>
<evidence type="ECO:0000313" key="4">
    <source>
        <dbReference type="EMBL" id="QDT01372.1"/>
    </source>
</evidence>
<keyword evidence="2" id="KW-1133">Transmembrane helix</keyword>
<organism evidence="4 5">
    <name type="scientific">Adhaeretor mobilis</name>
    <dbReference type="NCBI Taxonomy" id="1930276"/>
    <lineage>
        <taxon>Bacteria</taxon>
        <taxon>Pseudomonadati</taxon>
        <taxon>Planctomycetota</taxon>
        <taxon>Planctomycetia</taxon>
        <taxon>Pirellulales</taxon>
        <taxon>Lacipirellulaceae</taxon>
        <taxon>Adhaeretor</taxon>
    </lineage>
</organism>
<feature type="domain" description="DUF1559" evidence="3">
    <location>
        <begin position="469"/>
        <end position="710"/>
    </location>
</feature>
<dbReference type="NCBIfam" id="TIGR02532">
    <property type="entry name" value="IV_pilin_GFxxxE"/>
    <property type="match status" value="1"/>
</dbReference>
<evidence type="ECO:0000313" key="5">
    <source>
        <dbReference type="Proteomes" id="UP000319852"/>
    </source>
</evidence>
<dbReference type="InterPro" id="IPR011453">
    <property type="entry name" value="DUF1559"/>
</dbReference>
<evidence type="ECO:0000256" key="1">
    <source>
        <dbReference type="SAM" id="MobiDB-lite"/>
    </source>
</evidence>
<dbReference type="Proteomes" id="UP000319852">
    <property type="component" value="Chromosome"/>
</dbReference>
<sequence>MRTPNTPNRPSQPSRRFAALLGLIIGTFLLWLTVGSLVLSAEFARAEVATWDQPDLDMWTYLSGGSPATRAQASSFSGGFEVDSQTGMFLHREADFPARQSAVLFAFETTEEVTAGLAPSAYQINSVTFTAKMQSSGTLYSDTPATPTSYLANFQNSTLDSQQAVELFGVGFRAGYEGFDLGTSAGGSGQGGQRLEESNGQAIHSGPGNSYVAYPIVGDGSGGVIDVNSNITGGFSATAPGETTDPFEVMPWAVGTARNAADTADLLPGETIPDEATFSFELDLTLPGVTEYVQQGLSEGVLGLFLSSLHPTDQYGGSGGFPQWYMKESQTPFNQIVFPNGEAATLAIDFTISEGLPGDFDGNEVVDGADFLNWQRDELGGDALSDWHSGYGTSSTVSFSAVPEPSTLMSMTIIAGLLSSGRHSSRRSSHVQSETSANGRSRSGFTLVELLVVIAILGVLVGLLLPAVQAAREAARRVNCQNNLKQVGLATLSYESSHGTLPPPKLGTQYETLGSTLVLLLPYLEQGARFATYDLTKPINDPANIDVTTGTIDVYVCPSMQRPGTARLGQTLGMGSYLISTRTDNQPAINNGAFDNVSGDRYRLQLRNVIDGASNTLLAGEINYAFLDHEPLASTDEPASPGRRTSFAWAEGYWAQGSGYLAARAPILFNDSEHYVPTANSRSFRSDHSGGVQFVKLDGSVLFIVDDSDPDVRAALVTRAGEEVNHSL</sequence>
<dbReference type="InterPro" id="IPR012902">
    <property type="entry name" value="N_methyl_site"/>
</dbReference>
<dbReference type="Gene3D" id="3.30.700.10">
    <property type="entry name" value="Glycoprotein, Type 4 Pilin"/>
    <property type="match status" value="1"/>
</dbReference>
<accession>A0A517N2L3</accession>
<keyword evidence="2" id="KW-0812">Transmembrane</keyword>
<feature type="region of interest" description="Disordered" evidence="1">
    <location>
        <begin position="184"/>
        <end position="204"/>
    </location>
</feature>
<dbReference type="PROSITE" id="PS00409">
    <property type="entry name" value="PROKAR_NTER_METHYL"/>
    <property type="match status" value="1"/>
</dbReference>
<dbReference type="SUPFAM" id="SSF54523">
    <property type="entry name" value="Pili subunits"/>
    <property type="match status" value="1"/>
</dbReference>
<dbReference type="AlphaFoldDB" id="A0A517N2L3"/>
<dbReference type="OrthoDB" id="259414at2"/>
<evidence type="ECO:0000259" key="3">
    <source>
        <dbReference type="Pfam" id="PF07596"/>
    </source>
</evidence>
<keyword evidence="5" id="KW-1185">Reference proteome</keyword>